<evidence type="ECO:0000313" key="1">
    <source>
        <dbReference type="EMBL" id="SVE41686.1"/>
    </source>
</evidence>
<accession>A0A383DAZ5</accession>
<protein>
    <recommendedName>
        <fullName evidence="2">Cytochrome c domain-containing protein</fullName>
    </recommendedName>
</protein>
<sequence>TVNHESTDQMLVDENYIRESILNPQKNIVKGYPNGNMPTFKGLIRDREIEGVIEYIKELK</sequence>
<reference evidence="1" key="1">
    <citation type="submission" date="2018-05" db="EMBL/GenBank/DDBJ databases">
        <authorList>
            <person name="Lanie J.A."/>
            <person name="Ng W.-L."/>
            <person name="Kazmierczak K.M."/>
            <person name="Andrzejewski T.M."/>
            <person name="Davidsen T.M."/>
            <person name="Wayne K.J."/>
            <person name="Tettelin H."/>
            <person name="Glass J.I."/>
            <person name="Rusch D."/>
            <person name="Podicherti R."/>
            <person name="Tsui H.-C.T."/>
            <person name="Winkler M.E."/>
        </authorList>
    </citation>
    <scope>NUCLEOTIDE SEQUENCE</scope>
</reference>
<dbReference type="InterPro" id="IPR036909">
    <property type="entry name" value="Cyt_c-like_dom_sf"/>
</dbReference>
<dbReference type="GO" id="GO:0020037">
    <property type="term" value="F:heme binding"/>
    <property type="evidence" value="ECO:0007669"/>
    <property type="project" value="InterPro"/>
</dbReference>
<gene>
    <name evidence="1" type="ORF">METZ01_LOCUS494540</name>
</gene>
<name>A0A383DAZ5_9ZZZZ</name>
<dbReference type="GO" id="GO:0009055">
    <property type="term" value="F:electron transfer activity"/>
    <property type="evidence" value="ECO:0007669"/>
    <property type="project" value="InterPro"/>
</dbReference>
<evidence type="ECO:0008006" key="2">
    <source>
        <dbReference type="Google" id="ProtNLM"/>
    </source>
</evidence>
<dbReference type="AlphaFoldDB" id="A0A383DAZ5"/>
<organism evidence="1">
    <name type="scientific">marine metagenome</name>
    <dbReference type="NCBI Taxonomy" id="408172"/>
    <lineage>
        <taxon>unclassified sequences</taxon>
        <taxon>metagenomes</taxon>
        <taxon>ecological metagenomes</taxon>
    </lineage>
</organism>
<dbReference type="Gene3D" id="1.10.760.10">
    <property type="entry name" value="Cytochrome c-like domain"/>
    <property type="match status" value="1"/>
</dbReference>
<feature type="non-terminal residue" evidence="1">
    <location>
        <position position="1"/>
    </location>
</feature>
<proteinExistence type="predicted"/>
<dbReference type="EMBL" id="UINC01215810">
    <property type="protein sequence ID" value="SVE41686.1"/>
    <property type="molecule type" value="Genomic_DNA"/>
</dbReference>
<dbReference type="SUPFAM" id="SSF46626">
    <property type="entry name" value="Cytochrome c"/>
    <property type="match status" value="1"/>
</dbReference>